<dbReference type="InterPro" id="IPR036259">
    <property type="entry name" value="MFS_trans_sf"/>
</dbReference>
<evidence type="ECO:0000259" key="7">
    <source>
        <dbReference type="PROSITE" id="PS50850"/>
    </source>
</evidence>
<evidence type="ECO:0000313" key="9">
    <source>
        <dbReference type="Proteomes" id="UP001265746"/>
    </source>
</evidence>
<dbReference type="GO" id="GO:0005886">
    <property type="term" value="C:plasma membrane"/>
    <property type="evidence" value="ECO:0007669"/>
    <property type="project" value="TreeGrafter"/>
</dbReference>
<feature type="transmembrane region" description="Helical" evidence="6">
    <location>
        <begin position="474"/>
        <end position="493"/>
    </location>
</feature>
<feature type="domain" description="Major facilitator superfamily (MFS) profile" evidence="7">
    <location>
        <begin position="204"/>
        <end position="635"/>
    </location>
</feature>
<feature type="compositionally biased region" description="Basic and acidic residues" evidence="5">
    <location>
        <begin position="101"/>
        <end position="118"/>
    </location>
</feature>
<evidence type="ECO:0000256" key="4">
    <source>
        <dbReference type="ARBA" id="ARBA00023136"/>
    </source>
</evidence>
<dbReference type="SUPFAM" id="SSF103473">
    <property type="entry name" value="MFS general substrate transporter"/>
    <property type="match status" value="1"/>
</dbReference>
<feature type="transmembrane region" description="Helical" evidence="6">
    <location>
        <begin position="300"/>
        <end position="320"/>
    </location>
</feature>
<dbReference type="PROSITE" id="PS50850">
    <property type="entry name" value="MFS"/>
    <property type="match status" value="1"/>
</dbReference>
<gene>
    <name evidence="8" type="ORF">N8I77_002074</name>
</gene>
<dbReference type="InterPro" id="IPR020846">
    <property type="entry name" value="MFS_dom"/>
</dbReference>
<keyword evidence="9" id="KW-1185">Reference proteome</keyword>
<keyword evidence="3 6" id="KW-1133">Transmembrane helix</keyword>
<feature type="compositionally biased region" description="Polar residues" evidence="5">
    <location>
        <begin position="1"/>
        <end position="15"/>
    </location>
</feature>
<name>A0AAD9SS70_PHOAM</name>
<dbReference type="PANTHER" id="PTHR23502">
    <property type="entry name" value="MAJOR FACILITATOR SUPERFAMILY"/>
    <property type="match status" value="1"/>
</dbReference>
<sequence length="646" mass="71246">MPRSNNGTNTNTNIDAPSPSASPSTSGEKPTQSQERSSTDPLASPKLQQHEQEQDHEKHDRHDLHYYHPRPDEDIESRHRLSGSESNSSHDYTDDEDCNDPDEKDHHHDGHRPCRLEMRPTWSQRTRSRQGSVGANASASGLSLKRTVSRRDTVLSRIRSRPAIPEFTHPLVHQKTSEADLVDFDSPEDPYRPMNWPTKKKCTTTLLYGLVTMSATWASSAYSAGTSQIAEEFRVSSQVATLGTTIFLLGFGIGPLLWAPLSEVFGRRAAVLTPMFIATCFSFATATAKDLQTIMITRFFGAFFASAPVTNTGGVLGDLFSPAHRGIAMAGYALAVVGGPTVGPIVSAAVVQVPYLGWRWTEYLTGILQAFILLNAIIFIDETYPPVLLVKKARRLRHESGNWALHAKFEEWDVNITQLAKKFLIRPIQLLCTPICFLMALYASFCYGILYMQLGAVPYIFGEIRGWNLLSSELPFLAITLGSITGAALNTFNQLAYNKAYEAAGQKAVPEKRLPPMMLGSVLFAGGQFITAWTAEPQNAPWIVPVIGLYLMGCGFNTIFQAALNYLVDTFRQYSASAVAANTFLRSVFAAGFPLAISPLYHQLGVGPGQSIFAGFATLLIPVPFIFYVFGKRIRAKSKWSRASVY</sequence>
<dbReference type="FunFam" id="1.20.1250.20:FF:000011">
    <property type="entry name" value="MFS multidrug transporter, putative"/>
    <property type="match status" value="1"/>
</dbReference>
<feature type="compositionally biased region" description="Low complexity" evidence="5">
    <location>
        <begin position="16"/>
        <end position="26"/>
    </location>
</feature>
<feature type="transmembrane region" description="Helical" evidence="6">
    <location>
        <begin position="579"/>
        <end position="600"/>
    </location>
</feature>
<feature type="transmembrane region" description="Helical" evidence="6">
    <location>
        <begin position="612"/>
        <end position="631"/>
    </location>
</feature>
<proteinExistence type="predicted"/>
<feature type="compositionally biased region" description="Polar residues" evidence="5">
    <location>
        <begin position="27"/>
        <end position="41"/>
    </location>
</feature>
<feature type="transmembrane region" description="Helical" evidence="6">
    <location>
        <begin position="332"/>
        <end position="355"/>
    </location>
</feature>
<comment type="subcellular location">
    <subcellularLocation>
        <location evidence="1">Membrane</location>
        <topology evidence="1">Multi-pass membrane protein</topology>
    </subcellularLocation>
</comment>
<dbReference type="PANTHER" id="PTHR23502:SF59">
    <property type="entry name" value="MULTIDRUG TRANSPORTER, PUTATIVE (AFU_ORTHOLOGUE AFUA_1G10370)-RELATED"/>
    <property type="match status" value="1"/>
</dbReference>
<dbReference type="AlphaFoldDB" id="A0AAD9SS70"/>
<evidence type="ECO:0000313" key="8">
    <source>
        <dbReference type="EMBL" id="KAK2615311.1"/>
    </source>
</evidence>
<dbReference type="CDD" id="cd17323">
    <property type="entry name" value="MFS_Tpo1_MDR_like"/>
    <property type="match status" value="1"/>
</dbReference>
<keyword evidence="2 6" id="KW-0812">Transmembrane</keyword>
<dbReference type="GO" id="GO:0022857">
    <property type="term" value="F:transmembrane transporter activity"/>
    <property type="evidence" value="ECO:0007669"/>
    <property type="project" value="InterPro"/>
</dbReference>
<feature type="compositionally biased region" description="Basic and acidic residues" evidence="5">
    <location>
        <begin position="48"/>
        <end position="79"/>
    </location>
</feature>
<protein>
    <recommendedName>
        <fullName evidence="7">Major facilitator superfamily (MFS) profile domain-containing protein</fullName>
    </recommendedName>
</protein>
<evidence type="ECO:0000256" key="5">
    <source>
        <dbReference type="SAM" id="MobiDB-lite"/>
    </source>
</evidence>
<feature type="compositionally biased region" description="Polar residues" evidence="5">
    <location>
        <begin position="121"/>
        <end position="141"/>
    </location>
</feature>
<evidence type="ECO:0000256" key="6">
    <source>
        <dbReference type="SAM" id="Phobius"/>
    </source>
</evidence>
<dbReference type="InterPro" id="IPR011701">
    <property type="entry name" value="MFS"/>
</dbReference>
<reference evidence="8" key="1">
    <citation type="submission" date="2023-06" db="EMBL/GenBank/DDBJ databases">
        <authorList>
            <person name="Noh H."/>
        </authorList>
    </citation>
    <scope>NUCLEOTIDE SEQUENCE</scope>
    <source>
        <strain evidence="8">DUCC20226</strain>
    </source>
</reference>
<feature type="transmembrane region" description="Helical" evidence="6">
    <location>
        <begin position="430"/>
        <end position="454"/>
    </location>
</feature>
<accession>A0AAD9SS70</accession>
<feature type="transmembrane region" description="Helical" evidence="6">
    <location>
        <begin position="367"/>
        <end position="390"/>
    </location>
</feature>
<feature type="transmembrane region" description="Helical" evidence="6">
    <location>
        <begin position="202"/>
        <end position="219"/>
    </location>
</feature>
<dbReference type="EMBL" id="JAUJFL010000001">
    <property type="protein sequence ID" value="KAK2615311.1"/>
    <property type="molecule type" value="Genomic_DNA"/>
</dbReference>
<comment type="caution">
    <text evidence="8">The sequence shown here is derived from an EMBL/GenBank/DDBJ whole genome shotgun (WGS) entry which is preliminary data.</text>
</comment>
<dbReference type="Proteomes" id="UP001265746">
    <property type="component" value="Unassembled WGS sequence"/>
</dbReference>
<dbReference type="Pfam" id="PF07690">
    <property type="entry name" value="MFS_1"/>
    <property type="match status" value="1"/>
</dbReference>
<feature type="transmembrane region" description="Helical" evidence="6">
    <location>
        <begin position="514"/>
        <end position="535"/>
    </location>
</feature>
<evidence type="ECO:0000256" key="1">
    <source>
        <dbReference type="ARBA" id="ARBA00004141"/>
    </source>
</evidence>
<feature type="region of interest" description="Disordered" evidence="5">
    <location>
        <begin position="1"/>
        <end position="143"/>
    </location>
</feature>
<dbReference type="Gene3D" id="1.20.1250.20">
    <property type="entry name" value="MFS general substrate transporter like domains"/>
    <property type="match status" value="1"/>
</dbReference>
<organism evidence="8 9">
    <name type="scientific">Phomopsis amygdali</name>
    <name type="common">Fusicoccum amygdali</name>
    <dbReference type="NCBI Taxonomy" id="1214568"/>
    <lineage>
        <taxon>Eukaryota</taxon>
        <taxon>Fungi</taxon>
        <taxon>Dikarya</taxon>
        <taxon>Ascomycota</taxon>
        <taxon>Pezizomycotina</taxon>
        <taxon>Sordariomycetes</taxon>
        <taxon>Sordariomycetidae</taxon>
        <taxon>Diaporthales</taxon>
        <taxon>Diaporthaceae</taxon>
        <taxon>Diaporthe</taxon>
    </lineage>
</organism>
<feature type="transmembrane region" description="Helical" evidence="6">
    <location>
        <begin position="239"/>
        <end position="258"/>
    </location>
</feature>
<feature type="transmembrane region" description="Helical" evidence="6">
    <location>
        <begin position="270"/>
        <end position="288"/>
    </location>
</feature>
<feature type="transmembrane region" description="Helical" evidence="6">
    <location>
        <begin position="547"/>
        <end position="567"/>
    </location>
</feature>
<evidence type="ECO:0000256" key="3">
    <source>
        <dbReference type="ARBA" id="ARBA00022989"/>
    </source>
</evidence>
<keyword evidence="4 6" id="KW-0472">Membrane</keyword>
<evidence type="ECO:0000256" key="2">
    <source>
        <dbReference type="ARBA" id="ARBA00022692"/>
    </source>
</evidence>